<keyword evidence="2" id="KW-1133">Transmembrane helix</keyword>
<evidence type="ECO:0000256" key="1">
    <source>
        <dbReference type="SAM" id="MobiDB-lite"/>
    </source>
</evidence>
<keyword evidence="4" id="KW-1185">Reference proteome</keyword>
<proteinExistence type="predicted"/>
<name>A0A0D2LR86_9CHLO</name>
<organism evidence="3 4">
    <name type="scientific">Monoraphidium neglectum</name>
    <dbReference type="NCBI Taxonomy" id="145388"/>
    <lineage>
        <taxon>Eukaryota</taxon>
        <taxon>Viridiplantae</taxon>
        <taxon>Chlorophyta</taxon>
        <taxon>core chlorophytes</taxon>
        <taxon>Chlorophyceae</taxon>
        <taxon>CS clade</taxon>
        <taxon>Sphaeropleales</taxon>
        <taxon>Selenastraceae</taxon>
        <taxon>Monoraphidium</taxon>
    </lineage>
</organism>
<dbReference type="GeneID" id="25731308"/>
<feature type="transmembrane region" description="Helical" evidence="2">
    <location>
        <begin position="46"/>
        <end position="66"/>
    </location>
</feature>
<keyword evidence="2" id="KW-0812">Transmembrane</keyword>
<sequence>MHRQRILQQPEPAETPRPVSAPSPAQLPRAAPQPPPVRLTWPLAGWQWGLLVIAAFSMFIASGAGVGG</sequence>
<protein>
    <submittedName>
        <fullName evidence="3">Uncharacterized protein</fullName>
    </submittedName>
</protein>
<accession>A0A0D2LR86</accession>
<feature type="region of interest" description="Disordered" evidence="1">
    <location>
        <begin position="1"/>
        <end position="34"/>
    </location>
</feature>
<dbReference type="AlphaFoldDB" id="A0A0D2LR86"/>
<dbReference type="Proteomes" id="UP000054498">
    <property type="component" value="Unassembled WGS sequence"/>
</dbReference>
<feature type="non-terminal residue" evidence="3">
    <location>
        <position position="68"/>
    </location>
</feature>
<evidence type="ECO:0000313" key="4">
    <source>
        <dbReference type="Proteomes" id="UP000054498"/>
    </source>
</evidence>
<reference evidence="3 4" key="1">
    <citation type="journal article" date="2013" name="BMC Genomics">
        <title>Reconstruction of the lipid metabolism for the microalga Monoraphidium neglectum from its genome sequence reveals characteristics suitable for biofuel production.</title>
        <authorList>
            <person name="Bogen C."/>
            <person name="Al-Dilaimi A."/>
            <person name="Albersmeier A."/>
            <person name="Wichmann J."/>
            <person name="Grundmann M."/>
            <person name="Rupp O."/>
            <person name="Lauersen K.J."/>
            <person name="Blifernez-Klassen O."/>
            <person name="Kalinowski J."/>
            <person name="Goesmann A."/>
            <person name="Mussgnug J.H."/>
            <person name="Kruse O."/>
        </authorList>
    </citation>
    <scope>NUCLEOTIDE SEQUENCE [LARGE SCALE GENOMIC DNA]</scope>
    <source>
        <strain evidence="3 4">SAG 48.87</strain>
    </source>
</reference>
<dbReference type="RefSeq" id="XP_013893174.1">
    <property type="nucleotide sequence ID" value="XM_014037720.1"/>
</dbReference>
<gene>
    <name evidence="3" type="ORF">MNEG_13809</name>
</gene>
<dbReference type="EMBL" id="KK104281">
    <property type="protein sequence ID" value="KIY94154.1"/>
    <property type="molecule type" value="Genomic_DNA"/>
</dbReference>
<evidence type="ECO:0000313" key="3">
    <source>
        <dbReference type="EMBL" id="KIY94154.1"/>
    </source>
</evidence>
<dbReference type="KEGG" id="mng:MNEG_13809"/>
<evidence type="ECO:0000256" key="2">
    <source>
        <dbReference type="SAM" id="Phobius"/>
    </source>
</evidence>
<keyword evidence="2" id="KW-0472">Membrane</keyword>